<evidence type="ECO:0000259" key="1">
    <source>
        <dbReference type="PROSITE" id="PS51352"/>
    </source>
</evidence>
<protein>
    <recommendedName>
        <fullName evidence="1">Thioredoxin domain-containing protein</fullName>
    </recommendedName>
</protein>
<dbReference type="InterPro" id="IPR013766">
    <property type="entry name" value="Thioredoxin_domain"/>
</dbReference>
<dbReference type="InterPro" id="IPR013740">
    <property type="entry name" value="Redoxin"/>
</dbReference>
<dbReference type="AlphaFoldDB" id="A0A382Y1Z9"/>
<dbReference type="Pfam" id="PF08534">
    <property type="entry name" value="Redoxin"/>
    <property type="match status" value="1"/>
</dbReference>
<evidence type="ECO:0000313" key="2">
    <source>
        <dbReference type="EMBL" id="SVD77069.1"/>
    </source>
</evidence>
<feature type="domain" description="Thioredoxin" evidence="1">
    <location>
        <begin position="30"/>
        <end position="196"/>
    </location>
</feature>
<dbReference type="CDD" id="cd02966">
    <property type="entry name" value="TlpA_like_family"/>
    <property type="match status" value="1"/>
</dbReference>
<proteinExistence type="predicted"/>
<name>A0A382Y1Z9_9ZZZZ</name>
<reference evidence="2" key="1">
    <citation type="submission" date="2018-05" db="EMBL/GenBank/DDBJ databases">
        <authorList>
            <person name="Lanie J.A."/>
            <person name="Ng W.-L."/>
            <person name="Kazmierczak K.M."/>
            <person name="Andrzejewski T.M."/>
            <person name="Davidsen T.M."/>
            <person name="Wayne K.J."/>
            <person name="Tettelin H."/>
            <person name="Glass J.I."/>
            <person name="Rusch D."/>
            <person name="Podicherti R."/>
            <person name="Tsui H.-C.T."/>
            <person name="Winkler M.E."/>
        </authorList>
    </citation>
    <scope>NUCLEOTIDE SEQUENCE</scope>
</reference>
<dbReference type="PANTHER" id="PTHR42852:SF13">
    <property type="entry name" value="PROTEIN DIPZ"/>
    <property type="match status" value="1"/>
</dbReference>
<gene>
    <name evidence="2" type="ORF">METZ01_LOCUS429923</name>
</gene>
<dbReference type="InterPro" id="IPR036249">
    <property type="entry name" value="Thioredoxin-like_sf"/>
</dbReference>
<organism evidence="2">
    <name type="scientific">marine metagenome</name>
    <dbReference type="NCBI Taxonomy" id="408172"/>
    <lineage>
        <taxon>unclassified sequences</taxon>
        <taxon>metagenomes</taxon>
        <taxon>ecological metagenomes</taxon>
    </lineage>
</organism>
<dbReference type="GO" id="GO:0016491">
    <property type="term" value="F:oxidoreductase activity"/>
    <property type="evidence" value="ECO:0007669"/>
    <property type="project" value="InterPro"/>
</dbReference>
<dbReference type="PANTHER" id="PTHR42852">
    <property type="entry name" value="THIOL:DISULFIDE INTERCHANGE PROTEIN DSBE"/>
    <property type="match status" value="1"/>
</dbReference>
<dbReference type="SUPFAM" id="SSF52833">
    <property type="entry name" value="Thioredoxin-like"/>
    <property type="match status" value="1"/>
</dbReference>
<dbReference type="Gene3D" id="3.40.30.10">
    <property type="entry name" value="Glutaredoxin"/>
    <property type="match status" value="1"/>
</dbReference>
<accession>A0A382Y1Z9</accession>
<dbReference type="EMBL" id="UINC01172147">
    <property type="protein sequence ID" value="SVD77069.1"/>
    <property type="molecule type" value="Genomic_DNA"/>
</dbReference>
<dbReference type="PROSITE" id="PS51352">
    <property type="entry name" value="THIOREDOXIN_2"/>
    <property type="match status" value="1"/>
</dbReference>
<sequence>MKKLSSIILIITFTLSGINSQTDDLNQAKLIKGDLAPNWVLLYAPGKFEFLKNWTVERDKQLRKPSKQPDRHVVVITFFASWCPPCIEQLKPLENVFQKYKDVKVKFFIVDLTEATRNTSGFEDAPTTGPLLMKEGITIPILYDNRGWAAKNYEATSIPKLFVIDKFQIIREVRKGFNETEDLQGDLSKIIDQLLVEK</sequence>
<dbReference type="InterPro" id="IPR050553">
    <property type="entry name" value="Thioredoxin_ResA/DsbE_sf"/>
</dbReference>